<dbReference type="PANTHER" id="PTHR43867">
    <property type="entry name" value="CELLULOSE SYNTHASE CATALYTIC SUBUNIT A [UDP-FORMING]"/>
    <property type="match status" value="1"/>
</dbReference>
<dbReference type="Pfam" id="PF13632">
    <property type="entry name" value="Glyco_trans_2_3"/>
    <property type="match status" value="1"/>
</dbReference>
<evidence type="ECO:0000256" key="4">
    <source>
        <dbReference type="ARBA" id="ARBA00022692"/>
    </source>
</evidence>
<dbReference type="InterPro" id="IPR050321">
    <property type="entry name" value="Glycosyltr_2/OpgH_subfam"/>
</dbReference>
<evidence type="ECO:0000256" key="5">
    <source>
        <dbReference type="ARBA" id="ARBA00022989"/>
    </source>
</evidence>
<evidence type="ECO:0000259" key="8">
    <source>
        <dbReference type="Pfam" id="PF13632"/>
    </source>
</evidence>
<sequence length="703" mass="79153">MNGKDLGPPDGLYAQPRQHFSIEASTPLAQHNQPPTQTYKYPCATIPLTQKSKPWASGWHPSLIVVGTIFLGMVVVDIIYFVYRIRYTLKTPTDPRDALGSSYSISAYPIISVIVELLCAVAMGLYAISKVFYPRVAWKPNAEQRALAAKAPVNVHICVCCCGEETEEVEVTMVKAAESLLYAGRMGYVNMECSGIWLCDDTGPSKKANATAAAGTLEKVQSDYEAVLPSSIRLSGKARPLKSAEIALAKENLARLMHGGKGKLPKQQQRMKLMVDLASNPKFDAVNFVQRYRDDPTPQVFKGVNYTIDILNHVNVEFWSTMMVSYNTTGFISCAGTNFAIKAAALRQLGPDPFPTHTVTEDFAMGMRLRAQKPPLTGIYLPVEYVSGGAPDTIRKAYRQRSRWAKGAWEMLFSKESALWYRRKSGPKNDGRNSLSFRDRISFLAPVFNVIVNATATPFLCFVPMFYILGGHFPASMTQATISLLITTLCFNLFFKYYGRPSVGVEHIVWKRSRPDPNRDVQFMAKVDAFDEDTKDGQMRVYKPRRETSSWFGFLMSEWNADQNIRCFWWLFMKVAVNSILVKLRFKARSGFKSTAGPAGEFFEGFMDVFPLTLLMLLLWACIVWGFLQFSLGATLIGPLGISMVWALYQSLPFFNQLLYVVCRVRHEPENIGCCGCYEHFGRKLFQFLYCCSFFITWAFHDG</sequence>
<dbReference type="AlphaFoldDB" id="A0AAW1PUH9"/>
<dbReference type="Proteomes" id="UP001465755">
    <property type="component" value="Unassembled WGS sequence"/>
</dbReference>
<feature type="transmembrane region" description="Helical" evidence="7">
    <location>
        <begin position="443"/>
        <end position="469"/>
    </location>
</feature>
<evidence type="ECO:0000256" key="6">
    <source>
        <dbReference type="ARBA" id="ARBA00023136"/>
    </source>
</evidence>
<evidence type="ECO:0000313" key="10">
    <source>
        <dbReference type="Proteomes" id="UP001465755"/>
    </source>
</evidence>
<feature type="domain" description="Glycosyltransferase 2-like" evidence="8">
    <location>
        <begin position="326"/>
        <end position="463"/>
    </location>
</feature>
<keyword evidence="3" id="KW-0808">Transferase</keyword>
<evidence type="ECO:0000313" key="9">
    <source>
        <dbReference type="EMBL" id="KAK9813505.1"/>
    </source>
</evidence>
<proteinExistence type="predicted"/>
<accession>A0AAW1PUH9</accession>
<evidence type="ECO:0000256" key="7">
    <source>
        <dbReference type="SAM" id="Phobius"/>
    </source>
</evidence>
<evidence type="ECO:0000256" key="3">
    <source>
        <dbReference type="ARBA" id="ARBA00022679"/>
    </source>
</evidence>
<keyword evidence="10" id="KW-1185">Reference proteome</keyword>
<feature type="transmembrane region" description="Helical" evidence="7">
    <location>
        <begin position="609"/>
        <end position="628"/>
    </location>
</feature>
<dbReference type="InterPro" id="IPR001173">
    <property type="entry name" value="Glyco_trans_2-like"/>
</dbReference>
<protein>
    <recommendedName>
        <fullName evidence="8">Glycosyltransferase 2-like domain-containing protein</fullName>
    </recommendedName>
</protein>
<gene>
    <name evidence="9" type="ORF">WJX73_003018</name>
</gene>
<organism evidence="9 10">
    <name type="scientific">Symbiochloris irregularis</name>
    <dbReference type="NCBI Taxonomy" id="706552"/>
    <lineage>
        <taxon>Eukaryota</taxon>
        <taxon>Viridiplantae</taxon>
        <taxon>Chlorophyta</taxon>
        <taxon>core chlorophytes</taxon>
        <taxon>Trebouxiophyceae</taxon>
        <taxon>Trebouxiales</taxon>
        <taxon>Trebouxiaceae</taxon>
        <taxon>Symbiochloris</taxon>
    </lineage>
</organism>
<reference evidence="9 10" key="1">
    <citation type="journal article" date="2024" name="Nat. Commun.">
        <title>Phylogenomics reveals the evolutionary origins of lichenization in chlorophyte algae.</title>
        <authorList>
            <person name="Puginier C."/>
            <person name="Libourel C."/>
            <person name="Otte J."/>
            <person name="Skaloud P."/>
            <person name="Haon M."/>
            <person name="Grisel S."/>
            <person name="Petersen M."/>
            <person name="Berrin J.G."/>
            <person name="Delaux P.M."/>
            <person name="Dal Grande F."/>
            <person name="Keller J."/>
        </authorList>
    </citation>
    <scope>NUCLEOTIDE SEQUENCE [LARGE SCALE GENOMIC DNA]</scope>
    <source>
        <strain evidence="9 10">SAG 2036</strain>
    </source>
</reference>
<keyword evidence="5 7" id="KW-1133">Transmembrane helix</keyword>
<keyword evidence="2" id="KW-0328">Glycosyltransferase</keyword>
<name>A0AAW1PUH9_9CHLO</name>
<feature type="transmembrane region" description="Helical" evidence="7">
    <location>
        <begin position="103"/>
        <end position="128"/>
    </location>
</feature>
<dbReference type="SUPFAM" id="SSF53448">
    <property type="entry name" value="Nucleotide-diphospho-sugar transferases"/>
    <property type="match status" value="1"/>
</dbReference>
<dbReference type="InterPro" id="IPR029044">
    <property type="entry name" value="Nucleotide-diphossugar_trans"/>
</dbReference>
<dbReference type="Gene3D" id="3.90.550.10">
    <property type="entry name" value="Spore Coat Polysaccharide Biosynthesis Protein SpsA, Chain A"/>
    <property type="match status" value="1"/>
</dbReference>
<dbReference type="GO" id="GO:0016757">
    <property type="term" value="F:glycosyltransferase activity"/>
    <property type="evidence" value="ECO:0007669"/>
    <property type="project" value="UniProtKB-KW"/>
</dbReference>
<dbReference type="EMBL" id="JALJOQ010000004">
    <property type="protein sequence ID" value="KAK9813505.1"/>
    <property type="molecule type" value="Genomic_DNA"/>
</dbReference>
<keyword evidence="6 7" id="KW-0472">Membrane</keyword>
<feature type="transmembrane region" description="Helical" evidence="7">
    <location>
        <begin position="63"/>
        <end position="83"/>
    </location>
</feature>
<dbReference type="PANTHER" id="PTHR43867:SF2">
    <property type="entry name" value="CELLULOSE SYNTHASE CATALYTIC SUBUNIT A [UDP-FORMING]"/>
    <property type="match status" value="1"/>
</dbReference>
<dbReference type="GO" id="GO:0016020">
    <property type="term" value="C:membrane"/>
    <property type="evidence" value="ECO:0007669"/>
    <property type="project" value="UniProtKB-SubCell"/>
</dbReference>
<evidence type="ECO:0000256" key="1">
    <source>
        <dbReference type="ARBA" id="ARBA00004141"/>
    </source>
</evidence>
<evidence type="ECO:0000256" key="2">
    <source>
        <dbReference type="ARBA" id="ARBA00022676"/>
    </source>
</evidence>
<keyword evidence="4 7" id="KW-0812">Transmembrane</keyword>
<comment type="caution">
    <text evidence="9">The sequence shown here is derived from an EMBL/GenBank/DDBJ whole genome shotgun (WGS) entry which is preliminary data.</text>
</comment>
<feature type="transmembrane region" description="Helical" evidence="7">
    <location>
        <begin position="475"/>
        <end position="495"/>
    </location>
</feature>
<comment type="subcellular location">
    <subcellularLocation>
        <location evidence="1">Membrane</location>
        <topology evidence="1">Multi-pass membrane protein</topology>
    </subcellularLocation>
</comment>